<comment type="similarity">
    <text evidence="1">Belongs to the HipA Ser/Thr kinase family.</text>
</comment>
<dbReference type="GO" id="GO:0005829">
    <property type="term" value="C:cytosol"/>
    <property type="evidence" value="ECO:0007669"/>
    <property type="project" value="TreeGrafter"/>
</dbReference>
<gene>
    <name evidence="6" type="ORF">LMG26690_03749</name>
</gene>
<protein>
    <recommendedName>
        <fullName evidence="8">Serine/threonine-protein kinase toxin HipA</fullName>
    </recommendedName>
</protein>
<name>A0A6S7A9E4_9BURK</name>
<dbReference type="EMBL" id="CADIJM010000008">
    <property type="protein sequence ID" value="CAB3719052.1"/>
    <property type="molecule type" value="Genomic_DNA"/>
</dbReference>
<dbReference type="GO" id="GO:0004674">
    <property type="term" value="F:protein serine/threonine kinase activity"/>
    <property type="evidence" value="ECO:0007669"/>
    <property type="project" value="TreeGrafter"/>
</dbReference>
<evidence type="ECO:0000259" key="4">
    <source>
        <dbReference type="Pfam" id="PF07804"/>
    </source>
</evidence>
<dbReference type="InterPro" id="IPR012893">
    <property type="entry name" value="HipA-like_C"/>
</dbReference>
<evidence type="ECO:0000256" key="2">
    <source>
        <dbReference type="ARBA" id="ARBA00022679"/>
    </source>
</evidence>
<dbReference type="NCBIfam" id="TIGR03071">
    <property type="entry name" value="couple_hipA"/>
    <property type="match status" value="1"/>
</dbReference>
<keyword evidence="2" id="KW-0808">Transferase</keyword>
<dbReference type="Proteomes" id="UP000494214">
    <property type="component" value="Unassembled WGS sequence"/>
</dbReference>
<sequence length="424" mass="46439">MTLDIYVQDKKVGVLDQTGITSFVFTYLPDTPRDLAVSLLMPPRTESWTSPFLFPVFQVSLPEGALRQTLERFFAKNFASFGDMELLAIVGENLIGQVKAVPAGGTPSRRSVHESLQSLLSSDLKSIVRHYLGEDSHGPGVSGGFLKFLARSPVSGDGVKRTIAVDQWIVKLNDPDRADIVLMEHFGMMAAREMGLNVPDTHLAPDFSRLLVRRFDVDATGRSLGFEDMCALTGQPARDKFSGSAERIVRTIRAFCPGMAGQRACEQFYAQYLLAAAIRNGDAHLKNFGLLYEGGEIPTLAPVFDMLTMSVYAPRDNHGDANDGMALTLGGTKRWPTADSLKRLGQVCDVSPGRQNHWRKHLGEALLRTAESAVAFKHANQGEAVGRNIARMLELWSHGMKQVDATIAKKLKQSAESLAPKPAI</sequence>
<evidence type="ECO:0000256" key="3">
    <source>
        <dbReference type="ARBA" id="ARBA00022777"/>
    </source>
</evidence>
<dbReference type="Gene3D" id="1.10.1070.20">
    <property type="match status" value="1"/>
</dbReference>
<evidence type="ECO:0000313" key="7">
    <source>
        <dbReference type="Proteomes" id="UP000494214"/>
    </source>
</evidence>
<evidence type="ECO:0008006" key="8">
    <source>
        <dbReference type="Google" id="ProtNLM"/>
    </source>
</evidence>
<organism evidence="6 7">
    <name type="scientific">Achromobacter animicus</name>
    <dbReference type="NCBI Taxonomy" id="1389935"/>
    <lineage>
        <taxon>Bacteria</taxon>
        <taxon>Pseudomonadati</taxon>
        <taxon>Pseudomonadota</taxon>
        <taxon>Betaproteobacteria</taxon>
        <taxon>Burkholderiales</taxon>
        <taxon>Alcaligenaceae</taxon>
        <taxon>Achromobacter</taxon>
    </lineage>
</organism>
<reference evidence="6 7" key="1">
    <citation type="submission" date="2020-04" db="EMBL/GenBank/DDBJ databases">
        <authorList>
            <person name="De Canck E."/>
        </authorList>
    </citation>
    <scope>NUCLEOTIDE SEQUENCE [LARGE SCALE GENOMIC DNA]</scope>
    <source>
        <strain evidence="6 7">LMG 26690</strain>
    </source>
</reference>
<dbReference type="Pfam" id="PF13657">
    <property type="entry name" value="Couple_hipA"/>
    <property type="match status" value="1"/>
</dbReference>
<dbReference type="PANTHER" id="PTHR37419:SF1">
    <property type="entry name" value="SERINE_THREONINE-PROTEIN KINASE TOXIN HIPA"/>
    <property type="match status" value="1"/>
</dbReference>
<dbReference type="InterPro" id="IPR052028">
    <property type="entry name" value="HipA_Ser/Thr_kinase"/>
</dbReference>
<dbReference type="RefSeq" id="WP_175124484.1">
    <property type="nucleotide sequence ID" value="NZ_CADIJM010000008.1"/>
</dbReference>
<dbReference type="InterPro" id="IPR017508">
    <property type="entry name" value="HipA_N1"/>
</dbReference>
<proteinExistence type="inferred from homology"/>
<evidence type="ECO:0000259" key="5">
    <source>
        <dbReference type="Pfam" id="PF13657"/>
    </source>
</evidence>
<dbReference type="PANTHER" id="PTHR37419">
    <property type="entry name" value="SERINE/THREONINE-PROTEIN KINASE TOXIN HIPA"/>
    <property type="match status" value="1"/>
</dbReference>
<keyword evidence="7" id="KW-1185">Reference proteome</keyword>
<dbReference type="Pfam" id="PF07804">
    <property type="entry name" value="HipA_C"/>
    <property type="match status" value="1"/>
</dbReference>
<feature type="domain" description="HipA N-terminal subdomain 1" evidence="5">
    <location>
        <begin position="3"/>
        <end position="99"/>
    </location>
</feature>
<evidence type="ECO:0000256" key="1">
    <source>
        <dbReference type="ARBA" id="ARBA00010164"/>
    </source>
</evidence>
<dbReference type="AlphaFoldDB" id="A0A6S7A9E4"/>
<feature type="domain" description="HipA-like C-terminal" evidence="4">
    <location>
        <begin position="163"/>
        <end position="345"/>
    </location>
</feature>
<keyword evidence="3" id="KW-0418">Kinase</keyword>
<evidence type="ECO:0000313" key="6">
    <source>
        <dbReference type="EMBL" id="CAB3719052.1"/>
    </source>
</evidence>
<accession>A0A6S7A9E4</accession>